<keyword evidence="6" id="KW-0445">Lipid transport</keyword>
<evidence type="ECO:0000256" key="4">
    <source>
        <dbReference type="ARBA" id="ARBA00022737"/>
    </source>
</evidence>
<dbReference type="PRINTS" id="PR00360">
    <property type="entry name" value="C2DOMAIN"/>
</dbReference>
<keyword evidence="4" id="KW-0677">Repeat</keyword>
<evidence type="ECO:0000256" key="6">
    <source>
        <dbReference type="ARBA" id="ARBA00023055"/>
    </source>
</evidence>
<evidence type="ECO:0000313" key="14">
    <source>
        <dbReference type="EMBL" id="VUG17288.1"/>
    </source>
</evidence>
<evidence type="ECO:0000259" key="13">
    <source>
        <dbReference type="PROSITE" id="PS51847"/>
    </source>
</evidence>
<dbReference type="PANTHER" id="PTHR46980:SF2">
    <property type="entry name" value="TRICALBIN-1-RELATED"/>
    <property type="match status" value="1"/>
</dbReference>
<dbReference type="Pfam" id="PF00168">
    <property type="entry name" value="C2"/>
    <property type="match status" value="4"/>
</dbReference>
<dbReference type="Pfam" id="PF25669">
    <property type="entry name" value="SMP_MUG190-like"/>
    <property type="match status" value="1"/>
</dbReference>
<evidence type="ECO:0000256" key="3">
    <source>
        <dbReference type="ARBA" id="ARBA00022692"/>
    </source>
</evidence>
<dbReference type="PIRSF" id="PIRSF037232">
    <property type="entry name" value="Tricalbin"/>
    <property type="match status" value="1"/>
</dbReference>
<evidence type="ECO:0000256" key="7">
    <source>
        <dbReference type="ARBA" id="ARBA00023121"/>
    </source>
</evidence>
<feature type="domain" description="C2" evidence="12">
    <location>
        <begin position="1014"/>
        <end position="1138"/>
    </location>
</feature>
<organism evidence="14 15">
    <name type="scientific">Dekkera bruxellensis</name>
    <name type="common">Brettanomyces custersii</name>
    <dbReference type="NCBI Taxonomy" id="5007"/>
    <lineage>
        <taxon>Eukaryota</taxon>
        <taxon>Fungi</taxon>
        <taxon>Dikarya</taxon>
        <taxon>Ascomycota</taxon>
        <taxon>Saccharomycotina</taxon>
        <taxon>Pichiomycetes</taxon>
        <taxon>Pichiales</taxon>
        <taxon>Pichiaceae</taxon>
        <taxon>Brettanomyces</taxon>
    </lineage>
</organism>
<feature type="coiled-coil region" evidence="9">
    <location>
        <begin position="825"/>
        <end position="902"/>
    </location>
</feature>
<gene>
    <name evidence="14" type="primary">TCB1</name>
    <name evidence="14" type="ORF">DEBR0S2_03224G</name>
</gene>
<dbReference type="SUPFAM" id="SSF49562">
    <property type="entry name" value="C2 domain (Calcium/lipid-binding domain, CaLB)"/>
    <property type="match status" value="4"/>
</dbReference>
<keyword evidence="15" id="KW-1185">Reference proteome</keyword>
<dbReference type="Pfam" id="PF24920">
    <property type="entry name" value="C2_TCB1"/>
    <property type="match status" value="1"/>
</dbReference>
<evidence type="ECO:0000259" key="12">
    <source>
        <dbReference type="PROSITE" id="PS50004"/>
    </source>
</evidence>
<comment type="subcellular location">
    <subcellularLocation>
        <location evidence="1">Membrane</location>
    </subcellularLocation>
</comment>
<dbReference type="GO" id="GO:0006869">
    <property type="term" value="P:lipid transport"/>
    <property type="evidence" value="ECO:0007669"/>
    <property type="project" value="UniProtKB-KW"/>
</dbReference>
<dbReference type="GO" id="GO:0071944">
    <property type="term" value="C:cell periphery"/>
    <property type="evidence" value="ECO:0007669"/>
    <property type="project" value="UniProtKB-ARBA"/>
</dbReference>
<evidence type="ECO:0000256" key="8">
    <source>
        <dbReference type="ARBA" id="ARBA00023136"/>
    </source>
</evidence>
<dbReference type="InterPro" id="IPR056910">
    <property type="entry name" value="TCB1-3_C2"/>
</dbReference>
<keyword evidence="5 11" id="KW-1133">Transmembrane helix</keyword>
<accession>A0A7D9H058</accession>
<dbReference type="AlphaFoldDB" id="A0A7D9H058"/>
<dbReference type="InterPro" id="IPR035892">
    <property type="entry name" value="C2_domain_sf"/>
</dbReference>
<feature type="compositionally biased region" description="Low complexity" evidence="10">
    <location>
        <begin position="8"/>
        <end position="29"/>
    </location>
</feature>
<feature type="domain" description="C2" evidence="12">
    <location>
        <begin position="524"/>
        <end position="646"/>
    </location>
</feature>
<dbReference type="InterPro" id="IPR052455">
    <property type="entry name" value="Tricalbin_domain"/>
</dbReference>
<dbReference type="Gene3D" id="2.60.40.150">
    <property type="entry name" value="C2 domain"/>
    <property type="match status" value="4"/>
</dbReference>
<dbReference type="InterPro" id="IPR000008">
    <property type="entry name" value="C2_dom"/>
</dbReference>
<dbReference type="GO" id="GO:0016020">
    <property type="term" value="C:membrane"/>
    <property type="evidence" value="ECO:0007669"/>
    <property type="project" value="UniProtKB-SubCell"/>
</dbReference>
<dbReference type="Proteomes" id="UP000478008">
    <property type="component" value="Unassembled WGS sequence"/>
</dbReference>
<keyword evidence="3 11" id="KW-0812">Transmembrane</keyword>
<reference evidence="14 15" key="1">
    <citation type="submission" date="2019-07" db="EMBL/GenBank/DDBJ databases">
        <authorList>
            <person name="Friedrich A."/>
            <person name="Schacherer J."/>
        </authorList>
    </citation>
    <scope>NUCLEOTIDE SEQUENCE [LARGE SCALE GENOMIC DNA]</scope>
</reference>
<evidence type="ECO:0000313" key="15">
    <source>
        <dbReference type="Proteomes" id="UP000478008"/>
    </source>
</evidence>
<feature type="compositionally biased region" description="Polar residues" evidence="10">
    <location>
        <begin position="30"/>
        <end position="40"/>
    </location>
</feature>
<keyword evidence="8 11" id="KW-0472">Membrane</keyword>
<evidence type="ECO:0000256" key="11">
    <source>
        <dbReference type="SAM" id="Phobius"/>
    </source>
</evidence>
<dbReference type="EMBL" id="CABFWN010000002">
    <property type="protein sequence ID" value="VUG17288.1"/>
    <property type="molecule type" value="Genomic_DNA"/>
</dbReference>
<dbReference type="CDD" id="cd21678">
    <property type="entry name" value="SMP_TCB"/>
    <property type="match status" value="1"/>
</dbReference>
<dbReference type="PANTHER" id="PTHR46980">
    <property type="entry name" value="TRICALBIN-1-RELATED"/>
    <property type="match status" value="1"/>
</dbReference>
<dbReference type="InterPro" id="IPR031468">
    <property type="entry name" value="SMP_LBD"/>
</dbReference>
<dbReference type="PROSITE" id="PS50004">
    <property type="entry name" value="C2"/>
    <property type="match status" value="4"/>
</dbReference>
<feature type="transmembrane region" description="Helical" evidence="11">
    <location>
        <begin position="116"/>
        <end position="133"/>
    </location>
</feature>
<name>A0A7D9H058_DEKBR</name>
<dbReference type="InterPro" id="IPR017147">
    <property type="entry name" value="Tricalbin"/>
</dbReference>
<evidence type="ECO:0000256" key="10">
    <source>
        <dbReference type="SAM" id="MobiDB-lite"/>
    </source>
</evidence>
<dbReference type="InterPro" id="IPR037762">
    <property type="entry name" value="C2C_Tricalbin"/>
</dbReference>
<proteinExistence type="predicted"/>
<dbReference type="CDD" id="cd04045">
    <property type="entry name" value="C2C_Tricalbin-like"/>
    <property type="match status" value="1"/>
</dbReference>
<evidence type="ECO:0000256" key="5">
    <source>
        <dbReference type="ARBA" id="ARBA00022989"/>
    </source>
</evidence>
<dbReference type="GO" id="GO:0061817">
    <property type="term" value="P:endoplasmic reticulum-plasma membrane tethering"/>
    <property type="evidence" value="ECO:0007669"/>
    <property type="project" value="InterPro"/>
</dbReference>
<sequence>MEEHSSKASSSQTPTESAPTSSTPATSTSDVTGHGTNTKLNVMGPVSLSADKDLLKKVKEKLEAKSRVHPAAFRGWKEVGGYQEGDQLTHTDEIMDLLTRSTFLEEHLPEWLYGDWYHIVAALTLGALICWAFGYFKFYLGPVFFVTLPVALYYRSCIRKYRQKIRLEAQREFSVAAIEDDFESLDWLNVFLEKLWPNVEPFVSEQVCEQGNAVLADLPLPSFVKQVWIHTFTVGTKPPRVDKVRTLSRTGDDVTVMDWWVSFVPNVRADLTDKQLRNRANQTFVLKAKLFGLTIPFRLTDASFQAKIRVRLRMMPNFPHIQTVNVSLMEAPKFDAVTVPIGGSSVFSPEVFAIPGLYMFLNEMVKKFAGPMLFSPLSFQVNLEQLLAGNGMRGALGILELNIKSAKDLRGADTFNNTIDPYFTFGFGSQVLGKTKVVPDTVNPVFNQHVNVMLKTSTEPLAIVLYDENESDGRKDKFMGAVLYDLEDIMAKGRIDDVTLPVLRNNRPAGQISFGLKLMRSLQGSRLPDGSYLPPPDLNTGVLNLKLLGARGYSEDDKKPGSVYAEVFVNREKKLTSGSVKKSKEASWNMPYEEIVTDRANTSVRVLLRDPTKKVDPKDNKSNLIGSATIKLTDIIDASFVGNEWFSMNRGTGEVKLSCEWNSVHMTGVAGAIGYTEPIGVVRVFISKAHDLLNLKKIGKVDPYVRLMVNGVQRGRTLAMDATLDPVYNESIYIPVSSPNQRIKIEAMSTERTSRDRTLGSFQVRLDKFIDYDDKGEPIETVGDSETDSLLHKNGIHGSIEYSLAFFSCKSVHTPMEAKERSDRISKIKETIKVKEVEREKEEKDVGSKEKRKTAKFSKKVKKAKEHLVEDSEQIAELQDELEEIEDEKASEKLTVDQLKDHNAGVLVFSILEGQFPSDGYLQVFFDMQGYATLSSNKVGPHNSRVALTGDVMIKELKEFSTVTFQLARKKDANIKSDAICKMTIPTLKFVEQSYDKVTVMQIGEGSPCKVKIRTRFIPVSMSSLPDLDSIGNSGTLHLKILRAEGLPSADSNGKSDPFAKLYLNGEEFFKTKNKKKTLNPEWNEETEISVDNRVSSVVRIKVIDWDFGVEADDSLCEYTFPLSGIDPFAKDWQSFQFALSDENNKPSGQIYLEGLFKPAYHTVLNPEKKLPNVGNMAVDGAGKLISTGVGGAGKVLSTGVGGAGKVLGTAGKVGGKVFGTASGIFRKKK</sequence>
<dbReference type="GO" id="GO:0008289">
    <property type="term" value="F:lipid binding"/>
    <property type="evidence" value="ECO:0007669"/>
    <property type="project" value="UniProtKB-KW"/>
</dbReference>
<feature type="domain" description="C2" evidence="12">
    <location>
        <begin position="375"/>
        <end position="499"/>
    </location>
</feature>
<protein>
    <submittedName>
        <fullName evidence="14">DEBR0S2_03224g1_1</fullName>
    </submittedName>
</protein>
<dbReference type="SMART" id="SM00239">
    <property type="entry name" value="C2"/>
    <property type="match status" value="4"/>
</dbReference>
<feature type="domain" description="C2" evidence="12">
    <location>
        <begin position="651"/>
        <end position="779"/>
    </location>
</feature>
<keyword evidence="7" id="KW-0446">Lipid-binding</keyword>
<dbReference type="PROSITE" id="PS51847">
    <property type="entry name" value="SMP"/>
    <property type="match status" value="1"/>
</dbReference>
<feature type="region of interest" description="Disordered" evidence="10">
    <location>
        <begin position="1"/>
        <end position="43"/>
    </location>
</feature>
<evidence type="ECO:0000256" key="1">
    <source>
        <dbReference type="ARBA" id="ARBA00004370"/>
    </source>
</evidence>
<feature type="domain" description="SMP-LTD" evidence="13">
    <location>
        <begin position="181"/>
        <end position="384"/>
    </location>
</feature>
<keyword evidence="2" id="KW-0813">Transport</keyword>
<evidence type="ECO:0000256" key="9">
    <source>
        <dbReference type="SAM" id="Coils"/>
    </source>
</evidence>
<keyword evidence="9" id="KW-0175">Coiled coil</keyword>
<evidence type="ECO:0000256" key="2">
    <source>
        <dbReference type="ARBA" id="ARBA00022448"/>
    </source>
</evidence>